<dbReference type="GO" id="GO:0016829">
    <property type="term" value="F:lyase activity"/>
    <property type="evidence" value="ECO:0007669"/>
    <property type="project" value="InterPro"/>
</dbReference>
<organism evidence="3 4">
    <name type="scientific">Vallitalea pronyensis</name>
    <dbReference type="NCBI Taxonomy" id="1348613"/>
    <lineage>
        <taxon>Bacteria</taxon>
        <taxon>Bacillati</taxon>
        <taxon>Bacillota</taxon>
        <taxon>Clostridia</taxon>
        <taxon>Lachnospirales</taxon>
        <taxon>Vallitaleaceae</taxon>
        <taxon>Vallitalea</taxon>
    </lineage>
</organism>
<dbReference type="SUPFAM" id="SSF48230">
    <property type="entry name" value="Chondroitin AC/alginate lyase"/>
    <property type="match status" value="1"/>
</dbReference>
<proteinExistence type="predicted"/>
<evidence type="ECO:0000313" key="4">
    <source>
        <dbReference type="Proteomes" id="UP000683246"/>
    </source>
</evidence>
<dbReference type="EMBL" id="CP058649">
    <property type="protein sequence ID" value="QUI24197.1"/>
    <property type="molecule type" value="Genomic_DNA"/>
</dbReference>
<dbReference type="GO" id="GO:0030313">
    <property type="term" value="C:cell envelope"/>
    <property type="evidence" value="ECO:0007669"/>
    <property type="project" value="UniProtKB-SubCell"/>
</dbReference>
<feature type="domain" description="Heparinase II/III-like C-terminal" evidence="2">
    <location>
        <begin position="414"/>
        <end position="540"/>
    </location>
</feature>
<evidence type="ECO:0000256" key="1">
    <source>
        <dbReference type="ARBA" id="ARBA00004196"/>
    </source>
</evidence>
<name>A0A8J8MLS8_9FIRM</name>
<dbReference type="Proteomes" id="UP000683246">
    <property type="component" value="Chromosome"/>
</dbReference>
<dbReference type="KEGG" id="vpy:HZI73_18710"/>
<reference evidence="3" key="1">
    <citation type="submission" date="2020-07" db="EMBL/GenBank/DDBJ databases">
        <title>Vallitalea pronyensis genome.</title>
        <authorList>
            <person name="Postec A."/>
        </authorList>
    </citation>
    <scope>NUCLEOTIDE SEQUENCE</scope>
    <source>
        <strain evidence="3">FatNI3</strain>
    </source>
</reference>
<dbReference type="AlphaFoldDB" id="A0A8J8MLS8"/>
<sequence length="623" mass="72175">MFETYFGNLKGHVVDKKLFHPYPTIQERNLWKHVRKEDKAVIREKAEAYLKTPIQPLRASTYLERYKIGNRQNFEDIYHVRRHRLSMLTLAECIEHRGRYTTAIMDIIWSICEESTWVYPAHLNQVPDTEDCGLHVVGTTYIDLMVAETGALLSWVYYVLQTTLDNESVAVTYRIHDAVNKRVIKPFLERNDYWWMWHEDSKKTAGHHINNWTPWILSNISACIAFMEGDHAKRVSGIEKIMSILTIFINHYDDDGGCDEGPSYWGHAGGSLLDALDIINKVTDGYVNIYHEERIKQIGRFIKAVNIGGNQFVNFADSLPIPSMDYPLVARYGFAIQDDDLMHFGLTLYKRYGYDMTHTRCHLGLRLMAYLFDAYTDKASSDFKFNLTEWFESIQVFIAREHEDQRGLLVAVKGGHNDESHNHNDVGHMIVYANGYPLFIDVGVGVYTSKTFGESRYDIWTMQSAYHNVPIINGRNQQQGASFKASIKDVHINEHVSEFICDISKAYPKEAKVIRWERCIRLDRKKHTISIKDDYALEENNGHVTLVFMTLQKPVLLSPGIMTMECQQEIRKMVYDPNQLIVEIEEIKLEDMKLVGAWGQMVYRLKLKHISCKRCGTSTVTIK</sequence>
<evidence type="ECO:0000313" key="3">
    <source>
        <dbReference type="EMBL" id="QUI24197.1"/>
    </source>
</evidence>
<evidence type="ECO:0000259" key="2">
    <source>
        <dbReference type="Pfam" id="PF07940"/>
    </source>
</evidence>
<dbReference type="Gene3D" id="1.50.10.100">
    <property type="entry name" value="Chondroitin AC/alginate lyase"/>
    <property type="match status" value="1"/>
</dbReference>
<protein>
    <submittedName>
        <fullName evidence="3">Heparinase II/III family protein</fullName>
    </submittedName>
</protein>
<dbReference type="InterPro" id="IPR008929">
    <property type="entry name" value="Chondroitin_lyas"/>
</dbReference>
<gene>
    <name evidence="3" type="ORF">HZI73_18710</name>
</gene>
<dbReference type="InterPro" id="IPR012480">
    <property type="entry name" value="Hepar_II_III_C"/>
</dbReference>
<dbReference type="RefSeq" id="WP_212694891.1">
    <property type="nucleotide sequence ID" value="NZ_CP058649.1"/>
</dbReference>
<accession>A0A8J8MLS8</accession>
<keyword evidence="4" id="KW-1185">Reference proteome</keyword>
<dbReference type="Gene3D" id="2.70.98.70">
    <property type="match status" value="1"/>
</dbReference>
<comment type="subcellular location">
    <subcellularLocation>
        <location evidence="1">Cell envelope</location>
    </subcellularLocation>
</comment>
<dbReference type="Pfam" id="PF07940">
    <property type="entry name" value="Hepar_II_III_C"/>
    <property type="match status" value="1"/>
</dbReference>